<dbReference type="PANTHER" id="PTHR41386:SF1">
    <property type="entry name" value="MEMBRANE PROTEIN"/>
    <property type="match status" value="1"/>
</dbReference>
<feature type="transmembrane region" description="Helical" evidence="2">
    <location>
        <begin position="71"/>
        <end position="94"/>
    </location>
</feature>
<gene>
    <name evidence="3" type="ORF">C7C45_16225</name>
</gene>
<feature type="compositionally biased region" description="Basic and acidic residues" evidence="1">
    <location>
        <begin position="166"/>
        <end position="182"/>
    </location>
</feature>
<dbReference type="EMBL" id="PYBV01000019">
    <property type="protein sequence ID" value="PYC69409.1"/>
    <property type="molecule type" value="Genomic_DNA"/>
</dbReference>
<feature type="compositionally biased region" description="Basic and acidic residues" evidence="1">
    <location>
        <begin position="199"/>
        <end position="216"/>
    </location>
</feature>
<evidence type="ECO:0000256" key="1">
    <source>
        <dbReference type="SAM" id="MobiDB-lite"/>
    </source>
</evidence>
<proteinExistence type="predicted"/>
<dbReference type="Pfam" id="PF06210">
    <property type="entry name" value="DUF1003"/>
    <property type="match status" value="1"/>
</dbReference>
<dbReference type="PANTHER" id="PTHR41386">
    <property type="entry name" value="INTEGRAL MEMBRANE PROTEIN-RELATED"/>
    <property type="match status" value="1"/>
</dbReference>
<evidence type="ECO:0008006" key="5">
    <source>
        <dbReference type="Google" id="ProtNLM"/>
    </source>
</evidence>
<dbReference type="Proteomes" id="UP000248333">
    <property type="component" value="Unassembled WGS sequence"/>
</dbReference>
<keyword evidence="2" id="KW-1133">Transmembrane helix</keyword>
<organism evidence="3 4">
    <name type="scientific">Micromonospora arborensis</name>
    <dbReference type="NCBI Taxonomy" id="2116518"/>
    <lineage>
        <taxon>Bacteria</taxon>
        <taxon>Bacillati</taxon>
        <taxon>Actinomycetota</taxon>
        <taxon>Actinomycetes</taxon>
        <taxon>Micromonosporales</taxon>
        <taxon>Micromonosporaceae</taxon>
        <taxon>Micromonospora</taxon>
    </lineage>
</organism>
<keyword evidence="2" id="KW-0472">Membrane</keyword>
<sequence>MAEQRRNERLDQPREPRGIKLPRFDAEAFGRWSEGIARGMGTANFIVVMTVVITIWFVWNTLAPADLRFDPYTFTFLTLVLSLQASYAAPLILLAQNRQADRDRVALEEDRRRATAQKADTEYLAREIAALRIALGEVATRDFLRSELARLAEELDEMGQRRQRLERRQQEKDSRQEKRGQRPTDGVGLDEPRDDLDGDFVRDARPDGTGPRRSDG</sequence>
<reference evidence="3 4" key="1">
    <citation type="submission" date="2018-03" db="EMBL/GenBank/DDBJ databases">
        <title>Bioinformatic expansion and discovery of thiopeptide antibiotics.</title>
        <authorList>
            <person name="Schwalen C.J."/>
            <person name="Hudson G.A."/>
            <person name="Mitchell D.A."/>
        </authorList>
    </citation>
    <scope>NUCLEOTIDE SEQUENCE [LARGE SCALE GENOMIC DNA]</scope>
    <source>
        <strain evidence="3 4">NRRL 8041</strain>
    </source>
</reference>
<evidence type="ECO:0000313" key="3">
    <source>
        <dbReference type="EMBL" id="PYC69409.1"/>
    </source>
</evidence>
<name>A0A318NI34_9ACTN</name>
<feature type="region of interest" description="Disordered" evidence="1">
    <location>
        <begin position="159"/>
        <end position="216"/>
    </location>
</feature>
<accession>A0A318NI34</accession>
<protein>
    <recommendedName>
        <fullName evidence="5">DUF1003 domain-containing protein</fullName>
    </recommendedName>
</protein>
<evidence type="ECO:0000256" key="2">
    <source>
        <dbReference type="SAM" id="Phobius"/>
    </source>
</evidence>
<dbReference type="InterPro" id="IPR010406">
    <property type="entry name" value="DUF1003"/>
</dbReference>
<dbReference type="RefSeq" id="WP_110564669.1">
    <property type="nucleotide sequence ID" value="NZ_PYBV01000019.1"/>
</dbReference>
<dbReference type="OrthoDB" id="9795736at2"/>
<dbReference type="AlphaFoldDB" id="A0A318NI34"/>
<keyword evidence="4" id="KW-1185">Reference proteome</keyword>
<feature type="transmembrane region" description="Helical" evidence="2">
    <location>
        <begin position="41"/>
        <end position="59"/>
    </location>
</feature>
<comment type="caution">
    <text evidence="3">The sequence shown here is derived from an EMBL/GenBank/DDBJ whole genome shotgun (WGS) entry which is preliminary data.</text>
</comment>
<keyword evidence="2" id="KW-0812">Transmembrane</keyword>
<evidence type="ECO:0000313" key="4">
    <source>
        <dbReference type="Proteomes" id="UP000248333"/>
    </source>
</evidence>